<dbReference type="EMBL" id="CP003985">
    <property type="protein sequence ID" value="AGF76674.1"/>
    <property type="molecule type" value="Genomic_DNA"/>
</dbReference>
<evidence type="ECO:0000256" key="1">
    <source>
        <dbReference type="ARBA" id="ARBA00006678"/>
    </source>
</evidence>
<dbReference type="SUPFAM" id="SSF54211">
    <property type="entry name" value="Ribosomal protein S5 domain 2-like"/>
    <property type="match status" value="1"/>
</dbReference>
<name>M1N9Z4_DESSD</name>
<dbReference type="InterPro" id="IPR027408">
    <property type="entry name" value="PNPase/RNase_PH_dom_sf"/>
</dbReference>
<keyword evidence="3 6" id="KW-0820">tRNA-binding</keyword>
<dbReference type="Gene3D" id="3.30.230.70">
    <property type="entry name" value="GHMP Kinase, N-terminal domain"/>
    <property type="match status" value="1"/>
</dbReference>
<dbReference type="InterPro" id="IPR015847">
    <property type="entry name" value="ExoRNase_PH_dom2"/>
</dbReference>
<dbReference type="SUPFAM" id="SSF55666">
    <property type="entry name" value="Ribonuclease PH domain 2-like"/>
    <property type="match status" value="1"/>
</dbReference>
<evidence type="ECO:0000256" key="2">
    <source>
        <dbReference type="ARBA" id="ARBA00022552"/>
    </source>
</evidence>
<dbReference type="Pfam" id="PF03725">
    <property type="entry name" value="RNase_PH_C"/>
    <property type="match status" value="1"/>
</dbReference>
<dbReference type="GO" id="GO:0000175">
    <property type="term" value="F:3'-5'-RNA exonuclease activity"/>
    <property type="evidence" value="ECO:0007669"/>
    <property type="project" value="UniProtKB-UniRule"/>
</dbReference>
<dbReference type="eggNOG" id="COG0689">
    <property type="taxonomic scope" value="Bacteria"/>
</dbReference>
<evidence type="ECO:0000256" key="3">
    <source>
        <dbReference type="ARBA" id="ARBA00022555"/>
    </source>
</evidence>
<feature type="binding site" evidence="6">
    <location>
        <begin position="123"/>
        <end position="125"/>
    </location>
    <ligand>
        <name>phosphate</name>
        <dbReference type="ChEBI" id="CHEBI:43474"/>
        <note>substrate</note>
    </ligand>
</feature>
<comment type="similarity">
    <text evidence="1 6">Belongs to the RNase PH family.</text>
</comment>
<dbReference type="InterPro" id="IPR018336">
    <property type="entry name" value="RNase_PH_CS"/>
</dbReference>
<feature type="domain" description="Exoribonuclease phosphorolytic" evidence="7">
    <location>
        <begin position="12"/>
        <end position="138"/>
    </location>
</feature>
<dbReference type="HAMAP" id="MF_00564">
    <property type="entry name" value="RNase_PH"/>
    <property type="match status" value="1"/>
</dbReference>
<dbReference type="GO" id="GO:0000049">
    <property type="term" value="F:tRNA binding"/>
    <property type="evidence" value="ECO:0007669"/>
    <property type="project" value="UniProtKB-UniRule"/>
</dbReference>
<dbReference type="GO" id="GO:0008033">
    <property type="term" value="P:tRNA processing"/>
    <property type="evidence" value="ECO:0007669"/>
    <property type="project" value="UniProtKB-UniRule"/>
</dbReference>
<comment type="function">
    <text evidence="6">Phosphorolytic 3'-5' exoribonuclease that plays an important role in tRNA 3'-end maturation. Removes nucleotide residues following the 3'-CCA terminus of tRNAs; can also add nucleotides to the ends of RNA molecules by using nucleoside diphosphates as substrates, but this may not be physiologically important. Probably plays a role in initiation of 16S rRNA degradation (leading to ribosome degradation) during starvation.</text>
</comment>
<evidence type="ECO:0000259" key="7">
    <source>
        <dbReference type="Pfam" id="PF01138"/>
    </source>
</evidence>
<evidence type="ECO:0000313" key="10">
    <source>
        <dbReference type="Proteomes" id="UP000011721"/>
    </source>
</evidence>
<dbReference type="GO" id="GO:0031125">
    <property type="term" value="P:rRNA 3'-end processing"/>
    <property type="evidence" value="ECO:0007669"/>
    <property type="project" value="UniProtKB-ARBA"/>
</dbReference>
<dbReference type="HOGENOM" id="CLU_050858_0_0_7"/>
<proteinExistence type="inferred from homology"/>
<dbReference type="FunFam" id="3.30.230.70:FF:000003">
    <property type="entry name" value="Ribonuclease PH"/>
    <property type="match status" value="1"/>
</dbReference>
<dbReference type="EC" id="2.7.7.56" evidence="6"/>
<evidence type="ECO:0000259" key="8">
    <source>
        <dbReference type="Pfam" id="PF03725"/>
    </source>
</evidence>
<dbReference type="NCBIfam" id="TIGR01966">
    <property type="entry name" value="RNasePH"/>
    <property type="match status" value="1"/>
</dbReference>
<accession>M1N9Z4</accession>
<dbReference type="PATRIC" id="fig|1167006.5.peg.97"/>
<evidence type="ECO:0000313" key="9">
    <source>
        <dbReference type="EMBL" id="AGF76674.1"/>
    </source>
</evidence>
<keyword evidence="6 9" id="KW-0548">Nucleotidyltransferase</keyword>
<evidence type="ECO:0000256" key="5">
    <source>
        <dbReference type="ARBA" id="ARBA00022884"/>
    </source>
</evidence>
<keyword evidence="10" id="KW-1185">Reference proteome</keyword>
<dbReference type="Proteomes" id="UP000011721">
    <property type="component" value="Chromosome"/>
</dbReference>
<dbReference type="PANTHER" id="PTHR11953:SF0">
    <property type="entry name" value="EXOSOME COMPLEX COMPONENT RRP41"/>
    <property type="match status" value="1"/>
</dbReference>
<gene>
    <name evidence="6" type="primary">rph</name>
    <name evidence="9" type="ordered locus">UWK_00086</name>
</gene>
<dbReference type="PROSITE" id="PS01277">
    <property type="entry name" value="RIBONUCLEASE_PH"/>
    <property type="match status" value="1"/>
</dbReference>
<dbReference type="GO" id="GO:0009022">
    <property type="term" value="F:tRNA nucleotidyltransferase activity"/>
    <property type="evidence" value="ECO:0007669"/>
    <property type="project" value="UniProtKB-UniRule"/>
</dbReference>
<reference evidence="10" key="1">
    <citation type="journal article" date="2013" name="Stand. Genomic Sci.">
        <title>Complete genome sequence of Desulfocapsa sulfexigens, a marine deltaproteobacterium specialized in disproportionating inorganic sulfur compounds.</title>
        <authorList>
            <person name="Finster K.W."/>
            <person name="Kjeldsen K.U."/>
            <person name="Kube M."/>
            <person name="Reinhardt R."/>
            <person name="Mussmann M."/>
            <person name="Amann R."/>
            <person name="Schreiber L."/>
        </authorList>
    </citation>
    <scope>NUCLEOTIDE SEQUENCE [LARGE SCALE GENOMIC DNA]</scope>
    <source>
        <strain evidence="10">DSM 10523 / SB164P1</strain>
    </source>
</reference>
<dbReference type="RefSeq" id="WP_015402373.1">
    <property type="nucleotide sequence ID" value="NC_020304.1"/>
</dbReference>
<keyword evidence="5" id="KW-0694">RNA-binding</keyword>
<dbReference type="InterPro" id="IPR001247">
    <property type="entry name" value="ExoRNase_PH_dom1"/>
</dbReference>
<dbReference type="GO" id="GO:0016075">
    <property type="term" value="P:rRNA catabolic process"/>
    <property type="evidence" value="ECO:0007669"/>
    <property type="project" value="UniProtKB-UniRule"/>
</dbReference>
<dbReference type="OrthoDB" id="9802265at2"/>
<dbReference type="PANTHER" id="PTHR11953">
    <property type="entry name" value="EXOSOME COMPLEX COMPONENT"/>
    <property type="match status" value="1"/>
</dbReference>
<dbReference type="KEGG" id="dsf:UWK_00086"/>
<evidence type="ECO:0000256" key="6">
    <source>
        <dbReference type="HAMAP-Rule" id="MF_00564"/>
    </source>
</evidence>
<dbReference type="AlphaFoldDB" id="M1N9Z4"/>
<protein>
    <recommendedName>
        <fullName evidence="6">Ribonuclease PH</fullName>
        <shortName evidence="6">RNase PH</shortName>
        <ecNumber evidence="6">2.7.7.56</ecNumber>
    </recommendedName>
    <alternativeName>
        <fullName evidence="6">tRNA nucleotidyltransferase</fullName>
    </alternativeName>
</protein>
<dbReference type="InterPro" id="IPR002381">
    <property type="entry name" value="RNase_PH_bac-type"/>
</dbReference>
<dbReference type="STRING" id="1167006.UWK_00086"/>
<comment type="catalytic activity">
    <reaction evidence="6">
        <text>tRNA(n+1) + phosphate = tRNA(n) + a ribonucleoside 5'-diphosphate</text>
        <dbReference type="Rhea" id="RHEA:10628"/>
        <dbReference type="Rhea" id="RHEA-COMP:17343"/>
        <dbReference type="Rhea" id="RHEA-COMP:17344"/>
        <dbReference type="ChEBI" id="CHEBI:43474"/>
        <dbReference type="ChEBI" id="CHEBI:57930"/>
        <dbReference type="ChEBI" id="CHEBI:173114"/>
        <dbReference type="EC" id="2.7.7.56"/>
    </reaction>
</comment>
<dbReference type="InterPro" id="IPR036345">
    <property type="entry name" value="ExoRNase_PH_dom2_sf"/>
</dbReference>
<feature type="binding site" evidence="6">
    <location>
        <position position="85"/>
    </location>
    <ligand>
        <name>phosphate</name>
        <dbReference type="ChEBI" id="CHEBI:43474"/>
        <note>substrate</note>
    </ligand>
</feature>
<keyword evidence="4 6" id="KW-0819">tRNA processing</keyword>
<evidence type="ECO:0000256" key="4">
    <source>
        <dbReference type="ARBA" id="ARBA00022694"/>
    </source>
</evidence>
<dbReference type="InterPro" id="IPR050080">
    <property type="entry name" value="RNase_PH"/>
</dbReference>
<dbReference type="Pfam" id="PF01138">
    <property type="entry name" value="RNase_PH"/>
    <property type="match status" value="1"/>
</dbReference>
<keyword evidence="6 9" id="KW-0808">Transferase</keyword>
<organism evidence="9 10">
    <name type="scientific">Desulfocapsa sulfexigens (strain DSM 10523 / SB164P1)</name>
    <dbReference type="NCBI Taxonomy" id="1167006"/>
    <lineage>
        <taxon>Bacteria</taxon>
        <taxon>Pseudomonadati</taxon>
        <taxon>Thermodesulfobacteriota</taxon>
        <taxon>Desulfobulbia</taxon>
        <taxon>Desulfobulbales</taxon>
        <taxon>Desulfocapsaceae</taxon>
        <taxon>Desulfocapsa</taxon>
    </lineage>
</organism>
<feature type="domain" description="Exoribonuclease phosphorolytic" evidence="8">
    <location>
        <begin position="157"/>
        <end position="222"/>
    </location>
</feature>
<dbReference type="InterPro" id="IPR020568">
    <property type="entry name" value="Ribosomal_Su5_D2-typ_SF"/>
</dbReference>
<keyword evidence="2 6" id="KW-0698">rRNA processing</keyword>
<sequence>MSRFQNRAPDSLRDVSLVWDFQPGADASLLIRMGGTHVICGISVEEKVPPFLKDSGKGWITAEYGMLPCATNSRYRREIGGRSGRTYEIQRLIGRSLRMMVDLNAIGERTLRVDCDVLNADGGTRTASITGGALALRHVLQKLVVGGKLAEMPKILPVAAISVGIIDGEACLDLDYSEDSSAEVDANFVMSGDGRWIEIQSTAEGTPFSPESFMAMTALAEKGIQELFQLWK</sequence>
<comment type="subunit">
    <text evidence="6">Homohexameric ring arranged as a trimer of dimers.</text>
</comment>